<feature type="compositionally biased region" description="Polar residues" evidence="1">
    <location>
        <begin position="152"/>
        <end position="167"/>
    </location>
</feature>
<organism evidence="3 4">
    <name type="scientific">Chytriomyces confervae</name>
    <dbReference type="NCBI Taxonomy" id="246404"/>
    <lineage>
        <taxon>Eukaryota</taxon>
        <taxon>Fungi</taxon>
        <taxon>Fungi incertae sedis</taxon>
        <taxon>Chytridiomycota</taxon>
        <taxon>Chytridiomycota incertae sedis</taxon>
        <taxon>Chytridiomycetes</taxon>
        <taxon>Chytridiales</taxon>
        <taxon>Chytriomycetaceae</taxon>
        <taxon>Chytriomyces</taxon>
    </lineage>
</organism>
<feature type="region of interest" description="Disordered" evidence="1">
    <location>
        <begin position="141"/>
        <end position="167"/>
    </location>
</feature>
<dbReference type="Proteomes" id="UP000320333">
    <property type="component" value="Unassembled WGS sequence"/>
</dbReference>
<evidence type="ECO:0000313" key="3">
    <source>
        <dbReference type="EMBL" id="TPX71605.1"/>
    </source>
</evidence>
<protein>
    <recommendedName>
        <fullName evidence="5">Ion transport domain-containing protein</fullName>
    </recommendedName>
</protein>
<gene>
    <name evidence="3" type="ORF">CcCBS67573_g06132</name>
</gene>
<dbReference type="OrthoDB" id="421226at2759"/>
<name>A0A507F7E1_9FUNG</name>
<feature type="transmembrane region" description="Helical" evidence="2">
    <location>
        <begin position="631"/>
        <end position="649"/>
    </location>
</feature>
<feature type="transmembrane region" description="Helical" evidence="2">
    <location>
        <begin position="450"/>
        <end position="472"/>
    </location>
</feature>
<evidence type="ECO:0000256" key="1">
    <source>
        <dbReference type="SAM" id="MobiDB-lite"/>
    </source>
</evidence>
<evidence type="ECO:0000256" key="2">
    <source>
        <dbReference type="SAM" id="Phobius"/>
    </source>
</evidence>
<feature type="compositionally biased region" description="Polar residues" evidence="1">
    <location>
        <begin position="354"/>
        <end position="363"/>
    </location>
</feature>
<feature type="transmembrane region" description="Helical" evidence="2">
    <location>
        <begin position="669"/>
        <end position="693"/>
    </location>
</feature>
<evidence type="ECO:0008006" key="5">
    <source>
        <dbReference type="Google" id="ProtNLM"/>
    </source>
</evidence>
<sequence length="769" mass="86427">MNNEELHAMATDFRRLRSEMLDRSNQILSLFETALKRSAVVQSSNEQFSYLDYGIRITEGDYMLNADRSSPPSEVALFSEGEKRQIARSVGVSHAADLNDRGVTANVSHSDSNKMWEPLKRSLTATQKIFVRSASVLSRKKTATGGAHDQEQLNSKQPDTADSGLSSEQAYQKFQVPELSKHLFVNALGGGVKPQLSIVTEGNSSLNSFDSTNQSIACTSLDRLAEPQIAKKLAQNLAGQESTHAALESYPASANVPKQMNKNLIGQQSLRNSSASRKSSPDIIHPISVAIQFNDLVVQRFINSNVSSLDANASQDSVADSIAVTNSLLSTPKSDLRRQSSFRRSLSRKRVSSTMHQTPTQSMPKIGPEDSMKKVTQFSLVTTGIHSKSPSHKMEDAKIQAPSFLAYFFLFPAYDYKGRRVTVESLAAFGKINPVFHVNGIHPRSMFANIWDLSLGVVMSALMWLIPFVAAYNPTYQICDINILAINISVVFLCDSIVSLITPQLVSGDHSLDFTEYEKARPTLPIWLSHWMRKNFFINTLTVIPFAIFFKSKMHCEFILFIALIRCSKLWRHFFQCPTMMYATWWLDNLAGTSISRTLPLTGGIFWFIHCNSCTIFWMGRLSGFVGWDSMWPLIHTATLFETYVWTYYKAVGNMFPTSFNPWTSTEQLASLVYIILAAVVYAIFLGAISSAVMEMNPSGRLFDQKVGELRDYIRSKDLSKETEIRLLTYYETRYRGKYFEEDALLSNLNDSLKAVTPVFLHHTQETQY</sequence>
<proteinExistence type="predicted"/>
<keyword evidence="2" id="KW-0472">Membrane</keyword>
<feature type="transmembrane region" description="Helical" evidence="2">
    <location>
        <begin position="599"/>
        <end position="619"/>
    </location>
</feature>
<reference evidence="3 4" key="1">
    <citation type="journal article" date="2019" name="Sci. Rep.">
        <title>Comparative genomics of chytrid fungi reveal insights into the obligate biotrophic and pathogenic lifestyle of Synchytrium endobioticum.</title>
        <authorList>
            <person name="van de Vossenberg B.T.L.H."/>
            <person name="Warris S."/>
            <person name="Nguyen H.D.T."/>
            <person name="van Gent-Pelzer M.P.E."/>
            <person name="Joly D.L."/>
            <person name="van de Geest H.C."/>
            <person name="Bonants P.J.M."/>
            <person name="Smith D.S."/>
            <person name="Levesque C.A."/>
            <person name="van der Lee T.A.J."/>
        </authorList>
    </citation>
    <scope>NUCLEOTIDE SEQUENCE [LARGE SCALE GENOMIC DNA]</scope>
    <source>
        <strain evidence="3 4">CBS 675.73</strain>
    </source>
</reference>
<keyword evidence="4" id="KW-1185">Reference proteome</keyword>
<dbReference type="InterPro" id="IPR051413">
    <property type="entry name" value="K/Na_HCN_channel"/>
</dbReference>
<keyword evidence="2" id="KW-1133">Transmembrane helix</keyword>
<dbReference type="Gene3D" id="1.10.287.630">
    <property type="entry name" value="Helix hairpin bin"/>
    <property type="match status" value="1"/>
</dbReference>
<dbReference type="EMBL" id="QEAP01000247">
    <property type="protein sequence ID" value="TPX71605.1"/>
    <property type="molecule type" value="Genomic_DNA"/>
</dbReference>
<dbReference type="GO" id="GO:0005249">
    <property type="term" value="F:voltage-gated potassium channel activity"/>
    <property type="evidence" value="ECO:0007669"/>
    <property type="project" value="TreeGrafter"/>
</dbReference>
<dbReference type="GO" id="GO:0035725">
    <property type="term" value="P:sodium ion transmembrane transport"/>
    <property type="evidence" value="ECO:0007669"/>
    <property type="project" value="TreeGrafter"/>
</dbReference>
<evidence type="ECO:0000313" key="4">
    <source>
        <dbReference type="Proteomes" id="UP000320333"/>
    </source>
</evidence>
<dbReference type="GO" id="GO:0098855">
    <property type="term" value="C:HCN channel complex"/>
    <property type="evidence" value="ECO:0007669"/>
    <property type="project" value="TreeGrafter"/>
</dbReference>
<feature type="transmembrane region" description="Helical" evidence="2">
    <location>
        <begin position="484"/>
        <end position="506"/>
    </location>
</feature>
<dbReference type="AlphaFoldDB" id="A0A507F7E1"/>
<keyword evidence="2" id="KW-0812">Transmembrane</keyword>
<dbReference type="PANTHER" id="PTHR45689:SF5">
    <property type="entry name" value="I[[H]] CHANNEL, ISOFORM E"/>
    <property type="match status" value="1"/>
</dbReference>
<comment type="caution">
    <text evidence="3">The sequence shown here is derived from an EMBL/GenBank/DDBJ whole genome shotgun (WGS) entry which is preliminary data.</text>
</comment>
<dbReference type="GO" id="GO:0003254">
    <property type="term" value="P:regulation of membrane depolarization"/>
    <property type="evidence" value="ECO:0007669"/>
    <property type="project" value="TreeGrafter"/>
</dbReference>
<accession>A0A507F7E1</accession>
<dbReference type="PANTHER" id="PTHR45689">
    <property type="entry name" value="I[[H]] CHANNEL, ISOFORM E"/>
    <property type="match status" value="1"/>
</dbReference>
<feature type="region of interest" description="Disordered" evidence="1">
    <location>
        <begin position="333"/>
        <end position="369"/>
    </location>
</feature>